<evidence type="ECO:0000259" key="1">
    <source>
        <dbReference type="Pfam" id="PF00144"/>
    </source>
</evidence>
<dbReference type="Gene3D" id="2.40.128.600">
    <property type="match status" value="1"/>
</dbReference>
<evidence type="ECO:0000259" key="2">
    <source>
        <dbReference type="Pfam" id="PF11954"/>
    </source>
</evidence>
<dbReference type="AlphaFoldDB" id="A0AB39Q0Y6"/>
<feature type="domain" description="Beta-lactamase-related" evidence="1">
    <location>
        <begin position="78"/>
        <end position="403"/>
    </location>
</feature>
<dbReference type="InterPro" id="IPR012338">
    <property type="entry name" value="Beta-lactam/transpept-like"/>
</dbReference>
<gene>
    <name evidence="3" type="ORF">AB5J49_25265</name>
</gene>
<dbReference type="Pfam" id="PF00144">
    <property type="entry name" value="Beta-lactamase"/>
    <property type="match status" value="1"/>
</dbReference>
<dbReference type="SUPFAM" id="SSF56601">
    <property type="entry name" value="beta-lactamase/transpeptidase-like"/>
    <property type="match status" value="1"/>
</dbReference>
<keyword evidence="3" id="KW-0378">Hydrolase</keyword>
<dbReference type="Gene3D" id="3.40.710.10">
    <property type="entry name" value="DD-peptidase/beta-lactamase superfamily"/>
    <property type="match status" value="1"/>
</dbReference>
<dbReference type="GO" id="GO:0016787">
    <property type="term" value="F:hydrolase activity"/>
    <property type="evidence" value="ECO:0007669"/>
    <property type="project" value="UniProtKB-KW"/>
</dbReference>
<dbReference type="Pfam" id="PF11954">
    <property type="entry name" value="DUF3471"/>
    <property type="match status" value="1"/>
</dbReference>
<evidence type="ECO:0000313" key="3">
    <source>
        <dbReference type="EMBL" id="XDQ36384.1"/>
    </source>
</evidence>
<dbReference type="InterPro" id="IPR050491">
    <property type="entry name" value="AmpC-like"/>
</dbReference>
<dbReference type="PANTHER" id="PTHR46825">
    <property type="entry name" value="D-ALANYL-D-ALANINE-CARBOXYPEPTIDASE/ENDOPEPTIDASE AMPH"/>
    <property type="match status" value="1"/>
</dbReference>
<protein>
    <submittedName>
        <fullName evidence="3">Serine hydrolase</fullName>
    </submittedName>
</protein>
<organism evidence="3">
    <name type="scientific">Streptomyces sp. R28</name>
    <dbReference type="NCBI Taxonomy" id="3238628"/>
    <lineage>
        <taxon>Bacteria</taxon>
        <taxon>Bacillati</taxon>
        <taxon>Actinomycetota</taxon>
        <taxon>Actinomycetes</taxon>
        <taxon>Kitasatosporales</taxon>
        <taxon>Streptomycetaceae</taxon>
        <taxon>Streptomyces</taxon>
    </lineage>
</organism>
<reference evidence="3" key="1">
    <citation type="submission" date="2024-07" db="EMBL/GenBank/DDBJ databases">
        <authorList>
            <person name="Yu S.T."/>
        </authorList>
    </citation>
    <scope>NUCLEOTIDE SEQUENCE</scope>
    <source>
        <strain evidence="3">R28</strain>
    </source>
</reference>
<feature type="domain" description="Peptidase S12 Pab87-related C-terminal" evidence="2">
    <location>
        <begin position="450"/>
        <end position="536"/>
    </location>
</feature>
<accession>A0AB39Q0Y6</accession>
<dbReference type="InterPro" id="IPR021860">
    <property type="entry name" value="Peptidase_S12_Pab87-rel_C"/>
</dbReference>
<dbReference type="EMBL" id="CP163439">
    <property type="protein sequence ID" value="XDQ36384.1"/>
    <property type="molecule type" value="Genomic_DNA"/>
</dbReference>
<dbReference type="PANTHER" id="PTHR46825:SF15">
    <property type="entry name" value="BETA-LACTAMASE-RELATED DOMAIN-CONTAINING PROTEIN"/>
    <property type="match status" value="1"/>
</dbReference>
<sequence>MKDMSRLDSACPRPVRSVAALGLVVALAVGCTGSDADTTAATAAGRAAVGTSPLPTVPPAQPPAQLTRAKVENAVNQLDDVVRDAMRRTGVPGVAVGVVHDDKVLYLKGFGVRKAGTKDRIGPDTVFQLASVSKPVASTVVAAAVGEETVGWDDPVVDHSPGFKLKDPWVTRHVTLADLFSHRSGLPDHAGDQLEDLGYDRSYILNHLRYEPLAPFRAHYAYTNFGLTEAAEATARAAGTSWEKLSAEKLYQPLGMDSTSSSYADYEKADNKADLHVKTGGTWQAEHVRQPDAQSPAGGASSTAQDMTKWLRLQLGNGKFEGRQVVDADALEQTHLPYSTSEPPHAPAGRTGFYGLGWNVSYDDQGRLKIGHSGGFALGAATNVALLPSENLGIVVLTNGEPIGVPEAISATFLDTVQTGGPTVDWLKFLGPIFQQTLQGEHSEVDYSKPPASPAPAKANSAYTGTYANDYYGPMTVSAQGDELTMQLGPKKQRFPLSHYDGDTFSYRTTGELAVGLSGVTFTVGSGGRADKVRVENLDTSGLGTFTRND</sequence>
<name>A0AB39Q0Y6_9ACTN</name>
<dbReference type="InterPro" id="IPR001466">
    <property type="entry name" value="Beta-lactam-related"/>
</dbReference>
<dbReference type="PROSITE" id="PS51257">
    <property type="entry name" value="PROKAR_LIPOPROTEIN"/>
    <property type="match status" value="1"/>
</dbReference>
<dbReference type="RefSeq" id="WP_369170947.1">
    <property type="nucleotide sequence ID" value="NZ_CP163439.1"/>
</dbReference>
<proteinExistence type="predicted"/>